<dbReference type="Proteomes" id="UP000028640">
    <property type="component" value="Unassembled WGS sequence"/>
</dbReference>
<dbReference type="InterPro" id="IPR000182">
    <property type="entry name" value="GNAT_dom"/>
</dbReference>
<dbReference type="PANTHER" id="PTHR43877:SF2">
    <property type="entry name" value="AMINOALKYLPHOSPHONATE N-ACETYLTRANSFERASE-RELATED"/>
    <property type="match status" value="1"/>
</dbReference>
<organism evidence="4 5">
    <name type="scientific">Ewingella americana (strain ATCC 33852 / DSM 4580 / CCUG 14506 / JCM 5911 / LMG 7869 / NCTC 12157 / CDC 1468-78)</name>
    <dbReference type="NCBI Taxonomy" id="910964"/>
    <lineage>
        <taxon>Bacteria</taxon>
        <taxon>Pseudomonadati</taxon>
        <taxon>Pseudomonadota</taxon>
        <taxon>Gammaproteobacteria</taxon>
        <taxon>Enterobacterales</taxon>
        <taxon>Yersiniaceae</taxon>
        <taxon>Ewingella</taxon>
    </lineage>
</organism>
<feature type="domain" description="N-acetyltransferase" evidence="3">
    <location>
        <begin position="11"/>
        <end position="166"/>
    </location>
</feature>
<proteinExistence type="predicted"/>
<dbReference type="SUPFAM" id="SSF55729">
    <property type="entry name" value="Acyl-CoA N-acyltransferases (Nat)"/>
    <property type="match status" value="1"/>
</dbReference>
<sequence length="166" mass="19039">MTETSSPSNACAVKIANLADVPQYLEVITEYLHGEWSAFPHWAQKEYIRQRLTQRLASKGRQFVLVAFDENNEVVGTAGVMRYELDDVAERKYWLGEVFTRHHLRGRGIGSALINASIERARAAGVDTLWLYTPDQKGLYSRLGWQEVETREVDNEQVTVMQRPLR</sequence>
<protein>
    <submittedName>
        <fullName evidence="4">GCN5 family N-acetyltransferase</fullName>
    </submittedName>
</protein>
<dbReference type="InterPro" id="IPR016181">
    <property type="entry name" value="Acyl_CoA_acyltransferase"/>
</dbReference>
<gene>
    <name evidence="4" type="ORF">GEAM_1095</name>
</gene>
<evidence type="ECO:0000313" key="4">
    <source>
        <dbReference type="EMBL" id="KFC83910.1"/>
    </source>
</evidence>
<keyword evidence="1 4" id="KW-0808">Transferase</keyword>
<dbReference type="PROSITE" id="PS51186">
    <property type="entry name" value="GNAT"/>
    <property type="match status" value="1"/>
</dbReference>
<dbReference type="STRING" id="910964.GEAM_1095"/>
<dbReference type="EMBL" id="JMPJ01000033">
    <property type="protein sequence ID" value="KFC83910.1"/>
    <property type="molecule type" value="Genomic_DNA"/>
</dbReference>
<dbReference type="Gene3D" id="3.40.630.30">
    <property type="match status" value="1"/>
</dbReference>
<dbReference type="Pfam" id="PF00583">
    <property type="entry name" value="Acetyltransf_1"/>
    <property type="match status" value="1"/>
</dbReference>
<name>A0A085GJL5_EWIA3</name>
<keyword evidence="5" id="KW-1185">Reference proteome</keyword>
<evidence type="ECO:0000256" key="2">
    <source>
        <dbReference type="ARBA" id="ARBA00023315"/>
    </source>
</evidence>
<dbReference type="GO" id="GO:0016747">
    <property type="term" value="F:acyltransferase activity, transferring groups other than amino-acyl groups"/>
    <property type="evidence" value="ECO:0007669"/>
    <property type="project" value="InterPro"/>
</dbReference>
<dbReference type="RefSeq" id="WP_084674052.1">
    <property type="nucleotide sequence ID" value="NZ_JMPJ01000033.1"/>
</dbReference>
<evidence type="ECO:0000256" key="1">
    <source>
        <dbReference type="ARBA" id="ARBA00022679"/>
    </source>
</evidence>
<comment type="caution">
    <text evidence="4">The sequence shown here is derived from an EMBL/GenBank/DDBJ whole genome shotgun (WGS) entry which is preliminary data.</text>
</comment>
<dbReference type="GeneID" id="78379437"/>
<evidence type="ECO:0000259" key="3">
    <source>
        <dbReference type="PROSITE" id="PS51186"/>
    </source>
</evidence>
<dbReference type="InterPro" id="IPR050832">
    <property type="entry name" value="Bact_Acetyltransf"/>
</dbReference>
<dbReference type="OrthoDB" id="7678938at2"/>
<keyword evidence="2" id="KW-0012">Acyltransferase</keyword>
<reference evidence="4 5" key="1">
    <citation type="submission" date="2014-05" db="EMBL/GenBank/DDBJ databases">
        <title>ATOL: Assembling a taxonomically balanced genome-scale reconstruction of the evolutionary history of the Enterobacteriaceae.</title>
        <authorList>
            <person name="Plunkett G.III."/>
            <person name="Neeno-Eckwall E.C."/>
            <person name="Glasner J.D."/>
            <person name="Perna N.T."/>
        </authorList>
    </citation>
    <scope>NUCLEOTIDE SEQUENCE [LARGE SCALE GENOMIC DNA]</scope>
    <source>
        <strain evidence="4 5">ATCC 33852</strain>
    </source>
</reference>
<dbReference type="eggNOG" id="COG0456">
    <property type="taxonomic scope" value="Bacteria"/>
</dbReference>
<dbReference type="AlphaFoldDB" id="A0A085GJL5"/>
<accession>A0A085GJL5</accession>
<evidence type="ECO:0000313" key="5">
    <source>
        <dbReference type="Proteomes" id="UP000028640"/>
    </source>
</evidence>
<dbReference type="PANTHER" id="PTHR43877">
    <property type="entry name" value="AMINOALKYLPHOSPHONATE N-ACETYLTRANSFERASE-RELATED-RELATED"/>
    <property type="match status" value="1"/>
</dbReference>
<dbReference type="CDD" id="cd04301">
    <property type="entry name" value="NAT_SF"/>
    <property type="match status" value="1"/>
</dbReference>